<evidence type="ECO:0008006" key="4">
    <source>
        <dbReference type="Google" id="ProtNLM"/>
    </source>
</evidence>
<keyword evidence="3" id="KW-1185">Reference proteome</keyword>
<dbReference type="EMBL" id="JAANBB010000007">
    <property type="protein sequence ID" value="KAF7557135.1"/>
    <property type="molecule type" value="Genomic_DNA"/>
</dbReference>
<protein>
    <recommendedName>
        <fullName evidence="4">Lectin</fullName>
    </recommendedName>
</protein>
<feature type="chain" id="PRO_5040465541" description="Lectin" evidence="1">
    <location>
        <begin position="17"/>
        <end position="181"/>
    </location>
</feature>
<gene>
    <name evidence="2" type="ORF">G7Z17_g887</name>
</gene>
<sequence length="181" mass="19572">MHASTVFAAAIALAHAAIAAPATTPKEPREIIQTWPEPIEAQTPADGSIQKRFAGGWCGIHVHGHKKTDTSVRSGWIKILDASGYLVFENAEIWQDSGSIIIEAQAGGMPEKMYATIFPSGDPNKGSIAEFRYGEKAWRSGESHSEYLEGDLLICKVGYWNDGPGLVSGYKEIDLDCGFSC</sequence>
<accession>A0A9P5HJE6</accession>
<dbReference type="OrthoDB" id="2119228at2759"/>
<evidence type="ECO:0000256" key="1">
    <source>
        <dbReference type="SAM" id="SignalP"/>
    </source>
</evidence>
<dbReference type="AlphaFoldDB" id="A0A9P5HJE6"/>
<reference evidence="2" key="1">
    <citation type="submission" date="2020-03" db="EMBL/GenBank/DDBJ databases">
        <title>Draft Genome Sequence of Cylindrodendrum hubeiense.</title>
        <authorList>
            <person name="Buettner E."/>
            <person name="Kellner H."/>
        </authorList>
    </citation>
    <scope>NUCLEOTIDE SEQUENCE</scope>
    <source>
        <strain evidence="2">IHI 201604</strain>
    </source>
</reference>
<evidence type="ECO:0000313" key="3">
    <source>
        <dbReference type="Proteomes" id="UP000722485"/>
    </source>
</evidence>
<comment type="caution">
    <text evidence="2">The sequence shown here is derived from an EMBL/GenBank/DDBJ whole genome shotgun (WGS) entry which is preliminary data.</text>
</comment>
<organism evidence="2 3">
    <name type="scientific">Cylindrodendrum hubeiense</name>
    <dbReference type="NCBI Taxonomy" id="595255"/>
    <lineage>
        <taxon>Eukaryota</taxon>
        <taxon>Fungi</taxon>
        <taxon>Dikarya</taxon>
        <taxon>Ascomycota</taxon>
        <taxon>Pezizomycotina</taxon>
        <taxon>Sordariomycetes</taxon>
        <taxon>Hypocreomycetidae</taxon>
        <taxon>Hypocreales</taxon>
        <taxon>Nectriaceae</taxon>
        <taxon>Cylindrodendrum</taxon>
    </lineage>
</organism>
<evidence type="ECO:0000313" key="2">
    <source>
        <dbReference type="EMBL" id="KAF7557135.1"/>
    </source>
</evidence>
<keyword evidence="1" id="KW-0732">Signal</keyword>
<dbReference type="Proteomes" id="UP000722485">
    <property type="component" value="Unassembled WGS sequence"/>
</dbReference>
<feature type="signal peptide" evidence="1">
    <location>
        <begin position="1"/>
        <end position="16"/>
    </location>
</feature>
<name>A0A9P5HJE6_9HYPO</name>
<proteinExistence type="predicted"/>